<reference evidence="3 4" key="2">
    <citation type="submission" date="2019-01" db="EMBL/GenBank/DDBJ databases">
        <title>The decoding of complex shrimp genome reveals the adaptation for benthos swimmer, frequently molting mechanism and breeding impact on genome.</title>
        <authorList>
            <person name="Sun Y."/>
            <person name="Gao Y."/>
            <person name="Yu Y."/>
        </authorList>
    </citation>
    <scope>NUCLEOTIDE SEQUENCE [LARGE SCALE GENOMIC DNA]</scope>
    <source>
        <tissue evidence="3">Muscle</tissue>
    </source>
</reference>
<evidence type="ECO:0000313" key="4">
    <source>
        <dbReference type="Proteomes" id="UP000283509"/>
    </source>
</evidence>
<feature type="compositionally biased region" description="Polar residues" evidence="1">
    <location>
        <begin position="582"/>
        <end position="600"/>
    </location>
</feature>
<feature type="region of interest" description="Disordered" evidence="1">
    <location>
        <begin position="478"/>
        <end position="625"/>
    </location>
</feature>
<accession>A0A3R7NAK4</accession>
<organism evidence="3 4">
    <name type="scientific">Penaeus vannamei</name>
    <name type="common">Whiteleg shrimp</name>
    <name type="synonym">Litopenaeus vannamei</name>
    <dbReference type="NCBI Taxonomy" id="6689"/>
    <lineage>
        <taxon>Eukaryota</taxon>
        <taxon>Metazoa</taxon>
        <taxon>Ecdysozoa</taxon>
        <taxon>Arthropoda</taxon>
        <taxon>Crustacea</taxon>
        <taxon>Multicrustacea</taxon>
        <taxon>Malacostraca</taxon>
        <taxon>Eumalacostraca</taxon>
        <taxon>Eucarida</taxon>
        <taxon>Decapoda</taxon>
        <taxon>Dendrobranchiata</taxon>
        <taxon>Penaeoidea</taxon>
        <taxon>Penaeidae</taxon>
        <taxon>Penaeus</taxon>
    </lineage>
</organism>
<dbReference type="Proteomes" id="UP000283509">
    <property type="component" value="Unassembled WGS sequence"/>
</dbReference>
<dbReference type="AlphaFoldDB" id="A0A3R7NAK4"/>
<evidence type="ECO:0000313" key="3">
    <source>
        <dbReference type="EMBL" id="ROT81884.1"/>
    </source>
</evidence>
<reference evidence="3 4" key="1">
    <citation type="submission" date="2018-04" db="EMBL/GenBank/DDBJ databases">
        <authorList>
            <person name="Zhang X."/>
            <person name="Yuan J."/>
            <person name="Li F."/>
            <person name="Xiang J."/>
        </authorList>
    </citation>
    <scope>NUCLEOTIDE SEQUENCE [LARGE SCALE GENOMIC DNA]</scope>
    <source>
        <tissue evidence="3">Muscle</tissue>
    </source>
</reference>
<feature type="transmembrane region" description="Helical" evidence="2">
    <location>
        <begin position="51"/>
        <end position="74"/>
    </location>
</feature>
<proteinExistence type="predicted"/>
<keyword evidence="4" id="KW-1185">Reference proteome</keyword>
<comment type="caution">
    <text evidence="3">The sequence shown here is derived from an EMBL/GenBank/DDBJ whole genome shotgun (WGS) entry which is preliminary data.</text>
</comment>
<feature type="transmembrane region" description="Helical" evidence="2">
    <location>
        <begin position="21"/>
        <end position="45"/>
    </location>
</feature>
<protein>
    <submittedName>
        <fullName evidence="3">Uncharacterized protein</fullName>
    </submittedName>
</protein>
<feature type="compositionally biased region" description="Polar residues" evidence="1">
    <location>
        <begin position="366"/>
        <end position="394"/>
    </location>
</feature>
<name>A0A3R7NAK4_PENVA</name>
<feature type="compositionally biased region" description="Polar residues" evidence="1">
    <location>
        <begin position="517"/>
        <end position="526"/>
    </location>
</feature>
<feature type="region of interest" description="Disordered" evidence="1">
    <location>
        <begin position="454"/>
        <end position="473"/>
    </location>
</feature>
<evidence type="ECO:0000256" key="1">
    <source>
        <dbReference type="SAM" id="MobiDB-lite"/>
    </source>
</evidence>
<gene>
    <name evidence="3" type="ORF">C7M84_024953</name>
</gene>
<feature type="transmembrane region" description="Helical" evidence="2">
    <location>
        <begin position="95"/>
        <end position="116"/>
    </location>
</feature>
<sequence length="625" mass="66822">MVPKTAYLELINMASISSQTSGLVLIVGGVVLTLAGGVQTFIAVFMDKPAYFGLFFASGILSLLPGIVVTLVAYRHYTSTSLGLPLGRTAVVVRILLVLSSLILLASVILFHLDFASVWTWAPKESFGVFQDVDDAAVWAVTISGLVGSSSSLICCPVTFNGYHKSSSPVADRITMMSDWVFQPSPTLARSRLSLSGVVAAHRSSRREILHRSFESPQAHNAVSRSRHPDPGVVDPPVHSRCQALNTSTVSDTFPCKEAIIDVTFKSATISGKTAVRSMLSFKPVESSGAAPSPSASMPHLVGILHSRAWSSSPSFAFFEKSEAPIFRMPSTADVSKCQKETAVPAPVTPSPSHENLREHDRDCAAQTSSVLRSRQLSTPSPAHNGLSLITFTPSSNSSSSSGPVTPLSCEVRSTGKKPPYVWPDLSLLIPWKPNISASSSFEHLDIARAEASKTSRPLDASAKNSCNSPSLNVSPFPQCLTSTPAHEMPPTVARPKPAPPPRSEGRSRATKPTPPVRSTSSPEYNSPSPTPSPLLPVVSAPRAEQAPNSAVRGHQFTYTPTTPVGGLLAQRNLKPVPRSYLASSGGSKNNGTFDSSFKTPFSRRSRKSSDSRSASFRSCWTREF</sequence>
<dbReference type="OrthoDB" id="10449905at2759"/>
<dbReference type="EMBL" id="QCYY01000908">
    <property type="protein sequence ID" value="ROT81884.1"/>
    <property type="molecule type" value="Genomic_DNA"/>
</dbReference>
<evidence type="ECO:0000256" key="2">
    <source>
        <dbReference type="SAM" id="Phobius"/>
    </source>
</evidence>
<feature type="compositionally biased region" description="Basic and acidic residues" evidence="1">
    <location>
        <begin position="355"/>
        <end position="364"/>
    </location>
</feature>
<keyword evidence="2" id="KW-0472">Membrane</keyword>
<keyword evidence="2" id="KW-1133">Transmembrane helix</keyword>
<feature type="compositionally biased region" description="Polar residues" evidence="1">
    <location>
        <begin position="463"/>
        <end position="473"/>
    </location>
</feature>
<feature type="region of interest" description="Disordered" evidence="1">
    <location>
        <begin position="338"/>
        <end position="414"/>
    </location>
</feature>
<keyword evidence="2" id="KW-0812">Transmembrane</keyword>